<sequence>MFNYTVVDIPITEDNDLEMQQTLNEIGANGGELITTVLLRGKLRCIFKDGSDKVTING</sequence>
<keyword evidence="2" id="KW-1185">Reference proteome</keyword>
<evidence type="ECO:0000313" key="2">
    <source>
        <dbReference type="Proteomes" id="UP000693899"/>
    </source>
</evidence>
<reference evidence="1" key="1">
    <citation type="submission" date="2020-07" db="EMBL/GenBank/DDBJ databases">
        <title>Highly diverse flavobacterial phages as mortality factor during North Sea spring blooms.</title>
        <authorList>
            <person name="Bartlau N."/>
            <person name="Wichels A."/>
            <person name="Krohne G."/>
            <person name="Adriaenssens E.M."/>
            <person name="Heins A."/>
            <person name="Fuchs B.M."/>
            <person name="Amann R."/>
            <person name="Moraru C."/>
        </authorList>
    </citation>
    <scope>NUCLEOTIDE SEQUENCE</scope>
</reference>
<organism evidence="1 2">
    <name type="scientific">Maribacter phage Colly_1</name>
    <dbReference type="NCBI Taxonomy" id="2745691"/>
    <lineage>
        <taxon>Viruses</taxon>
        <taxon>Duplodnaviria</taxon>
        <taxon>Heunggongvirae</taxon>
        <taxon>Uroviricota</taxon>
        <taxon>Caudoviricetes</taxon>
        <taxon>Molycolviridae</taxon>
        <taxon>Mollyvirus</taxon>
        <taxon>Mollyvirus colly</taxon>
    </lineage>
</organism>
<name>A0A8E4UXU7_9CAUD</name>
<accession>A0A8E4UXU7</accession>
<gene>
    <name evidence="1" type="ORF">Colly1_154</name>
</gene>
<proteinExistence type="predicted"/>
<protein>
    <submittedName>
        <fullName evidence="1">Uncharacterized protein</fullName>
    </submittedName>
</protein>
<dbReference type="EMBL" id="MT732450">
    <property type="protein sequence ID" value="QQO97256.1"/>
    <property type="molecule type" value="Genomic_DNA"/>
</dbReference>
<evidence type="ECO:0000313" key="1">
    <source>
        <dbReference type="EMBL" id="QQO97256.1"/>
    </source>
</evidence>
<dbReference type="Proteomes" id="UP000693899">
    <property type="component" value="Segment"/>
</dbReference>